<dbReference type="GO" id="GO:0000750">
    <property type="term" value="P:pheromone-dependent signal transduction involved in conjugation with cellular fusion"/>
    <property type="evidence" value="ECO:0007669"/>
    <property type="project" value="TreeGrafter"/>
</dbReference>
<feature type="transmembrane region" description="Helical" evidence="10">
    <location>
        <begin position="6"/>
        <end position="26"/>
    </location>
</feature>
<evidence type="ECO:0000256" key="6">
    <source>
        <dbReference type="ARBA" id="ARBA00023040"/>
    </source>
</evidence>
<dbReference type="AlphaFoldDB" id="A0A9P7UVJ1"/>
<keyword evidence="4 10" id="KW-0812">Transmembrane</keyword>
<keyword evidence="9" id="KW-0807">Transducer</keyword>
<protein>
    <recommendedName>
        <fullName evidence="13">Pheromone receptor</fullName>
    </recommendedName>
</protein>
<dbReference type="RefSeq" id="XP_043010896.1">
    <property type="nucleotide sequence ID" value="XM_043152809.1"/>
</dbReference>
<evidence type="ECO:0000256" key="2">
    <source>
        <dbReference type="ARBA" id="ARBA00011085"/>
    </source>
</evidence>
<dbReference type="GO" id="GO:0005886">
    <property type="term" value="C:plasma membrane"/>
    <property type="evidence" value="ECO:0007669"/>
    <property type="project" value="TreeGrafter"/>
</dbReference>
<evidence type="ECO:0000313" key="11">
    <source>
        <dbReference type="EMBL" id="KAG7094426.1"/>
    </source>
</evidence>
<sequence length="394" mass="44226">MAGHPNLLFSILSFLGFVLLSICLPWNMKAWNTGACCYIIWTALTCLTLFINSVVWEGSVSDVAPIWCDISAKLIIGISSAIPAASLCMDRRLYLMISKRQVAINKIEKRRVLLEDLAIGVGIPVLQMIVHYIPQGHRYDIAEDLGCSPSTYNTWVAYVLFVSWPLVIGVVDAVYCVLNLIHINRKANADLFVSDQGDNALDKQRYWRLMIVSIVASLTTLGFSSFFLAHDLTTLRMSPWISWEDTHFHFSHVGLIPALIWRNSASWVMALTRWIVVICAFLFFAIFGTSKEAIRNYRAALLVVCGWFKRRELEEKEPSLDQGSKFSSDSIILDISLPSPTIAFDIDLERASHEGPRNLWVNRSPVNAPASFIARPMRALLPLSPGAPPPYSTY</sequence>
<dbReference type="InterPro" id="IPR001499">
    <property type="entry name" value="GPCR_STE3"/>
</dbReference>
<keyword evidence="7 10" id="KW-0472">Membrane</keyword>
<dbReference type="PANTHER" id="PTHR28097">
    <property type="entry name" value="PHEROMONE A FACTOR RECEPTOR"/>
    <property type="match status" value="1"/>
</dbReference>
<feature type="transmembrane region" description="Helical" evidence="10">
    <location>
        <begin position="209"/>
        <end position="229"/>
    </location>
</feature>
<keyword evidence="3" id="KW-0589">Pheromone response</keyword>
<dbReference type="GeneID" id="66077102"/>
<dbReference type="EMBL" id="CM032184">
    <property type="protein sequence ID" value="KAG7094426.1"/>
    <property type="molecule type" value="Genomic_DNA"/>
</dbReference>
<dbReference type="Proteomes" id="UP001049176">
    <property type="component" value="Chromosome 4"/>
</dbReference>
<feature type="transmembrane region" description="Helical" evidence="10">
    <location>
        <begin position="155"/>
        <end position="178"/>
    </location>
</feature>
<dbReference type="Pfam" id="PF02076">
    <property type="entry name" value="STE3"/>
    <property type="match status" value="1"/>
</dbReference>
<evidence type="ECO:0000256" key="1">
    <source>
        <dbReference type="ARBA" id="ARBA00004141"/>
    </source>
</evidence>
<organism evidence="11 12">
    <name type="scientific">Marasmius oreades</name>
    <name type="common">fairy-ring Marasmius</name>
    <dbReference type="NCBI Taxonomy" id="181124"/>
    <lineage>
        <taxon>Eukaryota</taxon>
        <taxon>Fungi</taxon>
        <taxon>Dikarya</taxon>
        <taxon>Basidiomycota</taxon>
        <taxon>Agaricomycotina</taxon>
        <taxon>Agaricomycetes</taxon>
        <taxon>Agaricomycetidae</taxon>
        <taxon>Agaricales</taxon>
        <taxon>Marasmiineae</taxon>
        <taxon>Marasmiaceae</taxon>
        <taxon>Marasmius</taxon>
    </lineage>
</organism>
<comment type="similarity">
    <text evidence="2">Belongs to the G-protein coupled receptor 4 family.</text>
</comment>
<evidence type="ECO:0000256" key="10">
    <source>
        <dbReference type="SAM" id="Phobius"/>
    </source>
</evidence>
<dbReference type="KEGG" id="more:E1B28_008026"/>
<dbReference type="CDD" id="cd14966">
    <property type="entry name" value="7tmD_STE3"/>
    <property type="match status" value="1"/>
</dbReference>
<evidence type="ECO:0000256" key="7">
    <source>
        <dbReference type="ARBA" id="ARBA00023136"/>
    </source>
</evidence>
<dbReference type="PRINTS" id="PR00901">
    <property type="entry name" value="PHEROMONEBAR"/>
</dbReference>
<name>A0A9P7UVJ1_9AGAR</name>
<feature type="transmembrane region" description="Helical" evidence="10">
    <location>
        <begin position="70"/>
        <end position="91"/>
    </location>
</feature>
<keyword evidence="5 10" id="KW-1133">Transmembrane helix</keyword>
<dbReference type="Gene3D" id="1.20.1070.10">
    <property type="entry name" value="Rhodopsin 7-helix transmembrane proteins"/>
    <property type="match status" value="1"/>
</dbReference>
<comment type="subcellular location">
    <subcellularLocation>
        <location evidence="1">Membrane</location>
        <topology evidence="1">Multi-pass membrane protein</topology>
    </subcellularLocation>
</comment>
<evidence type="ECO:0000256" key="9">
    <source>
        <dbReference type="ARBA" id="ARBA00023224"/>
    </source>
</evidence>
<evidence type="ECO:0000256" key="5">
    <source>
        <dbReference type="ARBA" id="ARBA00022989"/>
    </source>
</evidence>
<comment type="caution">
    <text evidence="11">The sequence shown here is derived from an EMBL/GenBank/DDBJ whole genome shotgun (WGS) entry which is preliminary data.</text>
</comment>
<feature type="transmembrane region" description="Helical" evidence="10">
    <location>
        <begin position="38"/>
        <end position="58"/>
    </location>
</feature>
<evidence type="ECO:0008006" key="13">
    <source>
        <dbReference type="Google" id="ProtNLM"/>
    </source>
</evidence>
<dbReference type="GO" id="GO:0004934">
    <property type="term" value="F:mating-type alpha-factor pheromone receptor activity"/>
    <property type="evidence" value="ECO:0007669"/>
    <property type="project" value="InterPro"/>
</dbReference>
<dbReference type="PRINTS" id="PR00899">
    <property type="entry name" value="GPCRSTE3"/>
</dbReference>
<accession>A0A9P7UVJ1</accession>
<feature type="transmembrane region" description="Helical" evidence="10">
    <location>
        <begin position="112"/>
        <end position="135"/>
    </location>
</feature>
<gene>
    <name evidence="11" type="ORF">E1B28_008026</name>
</gene>
<keyword evidence="6" id="KW-0297">G-protein coupled receptor</keyword>
<dbReference type="PANTHER" id="PTHR28097:SF1">
    <property type="entry name" value="PHEROMONE A FACTOR RECEPTOR"/>
    <property type="match status" value="1"/>
</dbReference>
<feature type="transmembrane region" description="Helical" evidence="10">
    <location>
        <begin position="267"/>
        <end position="288"/>
    </location>
</feature>
<keyword evidence="8" id="KW-0675">Receptor</keyword>
<reference evidence="11" key="1">
    <citation type="journal article" date="2021" name="Genome Biol. Evol.">
        <title>The assembled and annotated genome of the fairy-ring fungus Marasmius oreades.</title>
        <authorList>
            <person name="Hiltunen M."/>
            <person name="Ament-Velasquez S.L."/>
            <person name="Johannesson H."/>
        </authorList>
    </citation>
    <scope>NUCLEOTIDE SEQUENCE</scope>
    <source>
        <strain evidence="11">03SP1</strain>
    </source>
</reference>
<evidence type="ECO:0000256" key="3">
    <source>
        <dbReference type="ARBA" id="ARBA00022507"/>
    </source>
</evidence>
<evidence type="ECO:0000256" key="4">
    <source>
        <dbReference type="ARBA" id="ARBA00022692"/>
    </source>
</evidence>
<evidence type="ECO:0000313" key="12">
    <source>
        <dbReference type="Proteomes" id="UP001049176"/>
    </source>
</evidence>
<proteinExistence type="inferred from homology"/>
<keyword evidence="12" id="KW-1185">Reference proteome</keyword>
<evidence type="ECO:0000256" key="8">
    <source>
        <dbReference type="ARBA" id="ARBA00023170"/>
    </source>
</evidence>
<dbReference type="OrthoDB" id="2874149at2759"/>
<dbReference type="InterPro" id="IPR000481">
    <property type="entry name" value="GPCR_Pheromne_B_alpha_rcpt"/>
</dbReference>